<gene>
    <name evidence="1" type="ORF">EZS28_022570</name>
</gene>
<name>A0A5J4VH90_9EUKA</name>
<sequence>MKQVLIRLELEAVLIRSRWSMCWRMRLSIGPASPLCSLSRIEVVVQMLMMRIDLELIGCFKQFLFDLDKMFEGDSLLIYTICQEHLLL</sequence>
<protein>
    <submittedName>
        <fullName evidence="1">Uncharacterized protein</fullName>
    </submittedName>
</protein>
<proteinExistence type="predicted"/>
<accession>A0A5J4VH90</accession>
<evidence type="ECO:0000313" key="1">
    <source>
        <dbReference type="EMBL" id="KAA6381900.1"/>
    </source>
</evidence>
<dbReference type="EMBL" id="SNRW01007070">
    <property type="protein sequence ID" value="KAA6381900.1"/>
    <property type="molecule type" value="Genomic_DNA"/>
</dbReference>
<feature type="non-terminal residue" evidence="1">
    <location>
        <position position="88"/>
    </location>
</feature>
<reference evidence="1 2" key="1">
    <citation type="submission" date="2019-03" db="EMBL/GenBank/DDBJ databases">
        <title>Single cell metagenomics reveals metabolic interactions within the superorganism composed of flagellate Streblomastix strix and complex community of Bacteroidetes bacteria on its surface.</title>
        <authorList>
            <person name="Treitli S.C."/>
            <person name="Kolisko M."/>
            <person name="Husnik F."/>
            <person name="Keeling P."/>
            <person name="Hampl V."/>
        </authorList>
    </citation>
    <scope>NUCLEOTIDE SEQUENCE [LARGE SCALE GENOMIC DNA]</scope>
    <source>
        <strain evidence="1">ST1C</strain>
    </source>
</reference>
<evidence type="ECO:0000313" key="2">
    <source>
        <dbReference type="Proteomes" id="UP000324800"/>
    </source>
</evidence>
<organism evidence="1 2">
    <name type="scientific">Streblomastix strix</name>
    <dbReference type="NCBI Taxonomy" id="222440"/>
    <lineage>
        <taxon>Eukaryota</taxon>
        <taxon>Metamonada</taxon>
        <taxon>Preaxostyla</taxon>
        <taxon>Oxymonadida</taxon>
        <taxon>Streblomastigidae</taxon>
        <taxon>Streblomastix</taxon>
    </lineage>
</organism>
<dbReference type="Proteomes" id="UP000324800">
    <property type="component" value="Unassembled WGS sequence"/>
</dbReference>
<comment type="caution">
    <text evidence="1">The sequence shown here is derived from an EMBL/GenBank/DDBJ whole genome shotgun (WGS) entry which is preliminary data.</text>
</comment>
<dbReference type="AlphaFoldDB" id="A0A5J4VH90"/>